<dbReference type="GeneID" id="106468310"/>
<evidence type="ECO:0000313" key="5">
    <source>
        <dbReference type="RefSeq" id="XP_022253041.1"/>
    </source>
</evidence>
<feature type="transmembrane region" description="Helical" evidence="1">
    <location>
        <begin position="262"/>
        <end position="284"/>
    </location>
</feature>
<keyword evidence="4" id="KW-1185">Reference proteome</keyword>
<evidence type="ECO:0000256" key="2">
    <source>
        <dbReference type="SAM" id="SignalP"/>
    </source>
</evidence>
<name>A0ABM1TAY5_LIMPO</name>
<sequence length="285" mass="32431">MSTRVLYLYLLSVLVCLTVTISPVAVGLEITGVSIPQELENGTKESIVLDCEYNYANEDKNIVVKWFLNDDPEPIYQWITELNLRQPSYRLQGRINMSYTVTPSTNLTRYRALNILRPTTDLSGKYTCNVASLAGEDSEERQMTIYAPPRSFEFNFTKTNQESANFTCGVEEMFPLPQVSLLLHNPNLKDAQSIPVHSNTIFSKGTYSVVIYKELMDKELPSGGPSEIECVVFIPDTEFRRKKVLHYYPEHLTGCGVHTFRWRIISIIIVTLLVVLTLPTLMFIS</sequence>
<dbReference type="PANTHER" id="PTHR21261">
    <property type="entry name" value="BEAT PROTEIN"/>
    <property type="match status" value="1"/>
</dbReference>
<dbReference type="Gene3D" id="2.60.40.10">
    <property type="entry name" value="Immunoglobulins"/>
    <property type="match status" value="1"/>
</dbReference>
<keyword evidence="1" id="KW-1133">Transmembrane helix</keyword>
<keyword evidence="1" id="KW-0812">Transmembrane</keyword>
<gene>
    <name evidence="5" type="primary">LOC106468310</name>
</gene>
<feature type="chain" id="PRO_5046689264" evidence="2">
    <location>
        <begin position="28"/>
        <end position="285"/>
    </location>
</feature>
<keyword evidence="1" id="KW-0472">Membrane</keyword>
<dbReference type="Proteomes" id="UP000694941">
    <property type="component" value="Unplaced"/>
</dbReference>
<proteinExistence type="predicted"/>
<organism evidence="4 5">
    <name type="scientific">Limulus polyphemus</name>
    <name type="common">Atlantic horseshoe crab</name>
    <dbReference type="NCBI Taxonomy" id="6850"/>
    <lineage>
        <taxon>Eukaryota</taxon>
        <taxon>Metazoa</taxon>
        <taxon>Ecdysozoa</taxon>
        <taxon>Arthropoda</taxon>
        <taxon>Chelicerata</taxon>
        <taxon>Merostomata</taxon>
        <taxon>Xiphosura</taxon>
        <taxon>Limulidae</taxon>
        <taxon>Limulus</taxon>
    </lineage>
</organism>
<dbReference type="InterPro" id="IPR007110">
    <property type="entry name" value="Ig-like_dom"/>
</dbReference>
<feature type="domain" description="Ig-like" evidence="3">
    <location>
        <begin position="23"/>
        <end position="144"/>
    </location>
</feature>
<protein>
    <submittedName>
        <fullName evidence="5">Uncharacterized protein LOC106468310</fullName>
    </submittedName>
</protein>
<keyword evidence="2" id="KW-0732">Signal</keyword>
<dbReference type="RefSeq" id="XP_022253041.1">
    <property type="nucleotide sequence ID" value="XM_022397333.1"/>
</dbReference>
<dbReference type="InterPro" id="IPR013783">
    <property type="entry name" value="Ig-like_fold"/>
</dbReference>
<dbReference type="PROSITE" id="PS50835">
    <property type="entry name" value="IG_LIKE"/>
    <property type="match status" value="1"/>
</dbReference>
<dbReference type="SUPFAM" id="SSF48726">
    <property type="entry name" value="Immunoglobulin"/>
    <property type="match status" value="1"/>
</dbReference>
<reference evidence="5" key="1">
    <citation type="submission" date="2025-08" db="UniProtKB">
        <authorList>
            <consortium name="RefSeq"/>
        </authorList>
    </citation>
    <scope>IDENTIFICATION</scope>
    <source>
        <tissue evidence="5">Muscle</tissue>
    </source>
</reference>
<evidence type="ECO:0000313" key="4">
    <source>
        <dbReference type="Proteomes" id="UP000694941"/>
    </source>
</evidence>
<dbReference type="InterPro" id="IPR036179">
    <property type="entry name" value="Ig-like_dom_sf"/>
</dbReference>
<feature type="signal peptide" evidence="2">
    <location>
        <begin position="1"/>
        <end position="27"/>
    </location>
</feature>
<evidence type="ECO:0000256" key="1">
    <source>
        <dbReference type="SAM" id="Phobius"/>
    </source>
</evidence>
<accession>A0ABM1TAY5</accession>
<dbReference type="PANTHER" id="PTHR21261:SF2">
    <property type="entry name" value="GH04238P-RELATED"/>
    <property type="match status" value="1"/>
</dbReference>
<evidence type="ECO:0000259" key="3">
    <source>
        <dbReference type="PROSITE" id="PS50835"/>
    </source>
</evidence>